<keyword evidence="3" id="KW-1185">Reference proteome</keyword>
<protein>
    <submittedName>
        <fullName evidence="2">NAD(P)H-binding protein</fullName>
    </submittedName>
</protein>
<feature type="domain" description="NAD(P)-binding" evidence="1">
    <location>
        <begin position="7"/>
        <end position="198"/>
    </location>
</feature>
<dbReference type="Pfam" id="PF13460">
    <property type="entry name" value="NAD_binding_10"/>
    <property type="match status" value="1"/>
</dbReference>
<dbReference type="EMBL" id="CP041372">
    <property type="protein sequence ID" value="QKS72932.1"/>
    <property type="molecule type" value="Genomic_DNA"/>
</dbReference>
<dbReference type="RefSeq" id="WP_176010899.1">
    <property type="nucleotide sequence ID" value="NZ_CP041372.2"/>
</dbReference>
<sequence>MKIAVFGASGRSGIPFVKQALEQGHELTVLVRTPSKLGVEHPHLTVLQGDILKESDVLKTIEGNDAVVSLIGHSKNSPKDLQATATSYVLKAMHTHEVTRLISLTGAAVKAQKDVAQKWFGRIIEGVMQLVAKDVLNDGKAHATLIAKSSVDWTIVRGPRLTEGPLTKDYKTGYFKMESPFVSRADIAHFILRELDNPTYIHEYPLISAK</sequence>
<organism evidence="2 3">
    <name type="scientific">Paenalkalicoccus suaedae</name>
    <dbReference type="NCBI Taxonomy" id="2592382"/>
    <lineage>
        <taxon>Bacteria</taxon>
        <taxon>Bacillati</taxon>
        <taxon>Bacillota</taxon>
        <taxon>Bacilli</taxon>
        <taxon>Bacillales</taxon>
        <taxon>Bacillaceae</taxon>
        <taxon>Paenalkalicoccus</taxon>
    </lineage>
</organism>
<evidence type="ECO:0000259" key="1">
    <source>
        <dbReference type="Pfam" id="PF13460"/>
    </source>
</evidence>
<accession>A0A859FJF6</accession>
<evidence type="ECO:0000313" key="3">
    <source>
        <dbReference type="Proteomes" id="UP000318138"/>
    </source>
</evidence>
<dbReference type="AlphaFoldDB" id="A0A859FJF6"/>
<dbReference type="Gene3D" id="3.40.50.720">
    <property type="entry name" value="NAD(P)-binding Rossmann-like Domain"/>
    <property type="match status" value="1"/>
</dbReference>
<dbReference type="InterPro" id="IPR036291">
    <property type="entry name" value="NAD(P)-bd_dom_sf"/>
</dbReference>
<gene>
    <name evidence="2" type="ORF">FLK61_40750</name>
</gene>
<dbReference type="GO" id="GO:0004074">
    <property type="term" value="F:biliverdin reductase [NAD(P)H] activity"/>
    <property type="evidence" value="ECO:0007669"/>
    <property type="project" value="TreeGrafter"/>
</dbReference>
<dbReference type="PANTHER" id="PTHR43355">
    <property type="entry name" value="FLAVIN REDUCTASE (NADPH)"/>
    <property type="match status" value="1"/>
</dbReference>
<dbReference type="GO" id="GO:0042602">
    <property type="term" value="F:riboflavin reductase (NADPH) activity"/>
    <property type="evidence" value="ECO:0007669"/>
    <property type="project" value="TreeGrafter"/>
</dbReference>
<dbReference type="InterPro" id="IPR051606">
    <property type="entry name" value="Polyketide_Oxido-like"/>
</dbReference>
<dbReference type="InterPro" id="IPR016040">
    <property type="entry name" value="NAD(P)-bd_dom"/>
</dbReference>
<dbReference type="KEGG" id="psua:FLK61_40750"/>
<name>A0A859FJF6_9BACI</name>
<proteinExistence type="predicted"/>
<evidence type="ECO:0000313" key="2">
    <source>
        <dbReference type="EMBL" id="QKS72932.1"/>
    </source>
</evidence>
<dbReference type="SUPFAM" id="SSF51735">
    <property type="entry name" value="NAD(P)-binding Rossmann-fold domains"/>
    <property type="match status" value="1"/>
</dbReference>
<dbReference type="PANTHER" id="PTHR43355:SF2">
    <property type="entry name" value="FLAVIN REDUCTASE (NADPH)"/>
    <property type="match status" value="1"/>
</dbReference>
<dbReference type="Proteomes" id="UP000318138">
    <property type="component" value="Chromosome"/>
</dbReference>
<reference evidence="3" key="1">
    <citation type="submission" date="2019-07" db="EMBL/GenBank/DDBJ databases">
        <title>Bacillus alkalisoli sp. nov. isolated from saline soil.</title>
        <authorList>
            <person name="Sun J.-Q."/>
            <person name="Xu L."/>
        </authorList>
    </citation>
    <scope>NUCLEOTIDE SEQUENCE [LARGE SCALE GENOMIC DNA]</scope>
    <source>
        <strain evidence="3">M4U3P1</strain>
    </source>
</reference>